<accession>A0A8I1G9G6</accession>
<feature type="domain" description="Ketoreductase" evidence="2">
    <location>
        <begin position="9"/>
        <end position="189"/>
    </location>
</feature>
<comment type="caution">
    <text evidence="3">The sequence shown here is derived from an EMBL/GenBank/DDBJ whole genome shotgun (WGS) entry which is preliminary data.</text>
</comment>
<evidence type="ECO:0000313" key="3">
    <source>
        <dbReference type="EMBL" id="MBJ7543003.1"/>
    </source>
</evidence>
<dbReference type="PRINTS" id="PR00081">
    <property type="entry name" value="GDHRDH"/>
</dbReference>
<dbReference type="EMBL" id="JAEMUK010000010">
    <property type="protein sequence ID" value="MBJ7543003.1"/>
    <property type="molecule type" value="Genomic_DNA"/>
</dbReference>
<dbReference type="PANTHER" id="PTHR43943">
    <property type="entry name" value="DEHYDROGENASE/REDUCTASE (SDR FAMILY) MEMBER 4"/>
    <property type="match status" value="1"/>
</dbReference>
<dbReference type="InterPro" id="IPR036291">
    <property type="entry name" value="NAD(P)-bd_dom_sf"/>
</dbReference>
<dbReference type="RefSeq" id="WP_037235879.1">
    <property type="nucleotide sequence ID" value="NZ_JAEMUK010000010.1"/>
</dbReference>
<evidence type="ECO:0000259" key="2">
    <source>
        <dbReference type="SMART" id="SM00822"/>
    </source>
</evidence>
<gene>
    <name evidence="3" type="ORF">JDN41_05470</name>
</gene>
<dbReference type="PANTHER" id="PTHR43943:SF2">
    <property type="entry name" value="DEHYDROGENASE_REDUCTASE 4"/>
    <property type="match status" value="1"/>
</dbReference>
<evidence type="ECO:0000313" key="4">
    <source>
        <dbReference type="Proteomes" id="UP000623250"/>
    </source>
</evidence>
<dbReference type="SMART" id="SM00822">
    <property type="entry name" value="PKS_KR"/>
    <property type="match status" value="1"/>
</dbReference>
<organism evidence="3 4">
    <name type="scientific">Rhodomicrobium udaipurense</name>
    <dbReference type="NCBI Taxonomy" id="1202716"/>
    <lineage>
        <taxon>Bacteria</taxon>
        <taxon>Pseudomonadati</taxon>
        <taxon>Pseudomonadota</taxon>
        <taxon>Alphaproteobacteria</taxon>
        <taxon>Hyphomicrobiales</taxon>
        <taxon>Hyphomicrobiaceae</taxon>
        <taxon>Rhodomicrobium</taxon>
    </lineage>
</organism>
<dbReference type="CDD" id="cd05233">
    <property type="entry name" value="SDR_c"/>
    <property type="match status" value="1"/>
</dbReference>
<proteinExistence type="inferred from homology"/>
<dbReference type="PRINTS" id="PR00080">
    <property type="entry name" value="SDRFAMILY"/>
</dbReference>
<dbReference type="NCBIfam" id="NF005559">
    <property type="entry name" value="PRK07231.1"/>
    <property type="match status" value="1"/>
</dbReference>
<reference evidence="3 4" key="1">
    <citation type="submission" date="2020-12" db="EMBL/GenBank/DDBJ databases">
        <title>Revised draft genomes of Rhodomicrobium vannielii ATCC 17100 and Rhodomicrobium udaipurense JA643.</title>
        <authorList>
            <person name="Conners E.M."/>
            <person name="Davenport E.J."/>
            <person name="Bose A."/>
        </authorList>
    </citation>
    <scope>NUCLEOTIDE SEQUENCE [LARGE SCALE GENOMIC DNA]</scope>
    <source>
        <strain evidence="3 4">JA643</strain>
    </source>
</reference>
<dbReference type="SUPFAM" id="SSF51735">
    <property type="entry name" value="NAD(P)-binding Rossmann-fold domains"/>
    <property type="match status" value="1"/>
</dbReference>
<dbReference type="Proteomes" id="UP000623250">
    <property type="component" value="Unassembled WGS sequence"/>
</dbReference>
<comment type="similarity">
    <text evidence="1">Belongs to the short-chain dehydrogenases/reductases (SDR) family.</text>
</comment>
<dbReference type="AlphaFoldDB" id="A0A8I1G9G6"/>
<dbReference type="Gene3D" id="3.40.50.720">
    <property type="entry name" value="NAD(P)-binding Rossmann-like Domain"/>
    <property type="match status" value="1"/>
</dbReference>
<name>A0A8I1G9G6_9HYPH</name>
<dbReference type="Pfam" id="PF13561">
    <property type="entry name" value="adh_short_C2"/>
    <property type="match status" value="1"/>
</dbReference>
<keyword evidence="4" id="KW-1185">Reference proteome</keyword>
<dbReference type="InterPro" id="IPR002347">
    <property type="entry name" value="SDR_fam"/>
</dbReference>
<dbReference type="FunFam" id="3.40.50.720:FF:000084">
    <property type="entry name" value="Short-chain dehydrogenase reductase"/>
    <property type="match status" value="1"/>
</dbReference>
<protein>
    <submittedName>
        <fullName evidence="3">SDR family oxidoreductase</fullName>
    </submittedName>
</protein>
<dbReference type="InterPro" id="IPR057326">
    <property type="entry name" value="KR_dom"/>
</dbReference>
<sequence length="257" mass="26514">MGLFDLSGRVAVITGSSRGIGRAIALEAARAGASVVVSSRKLDACQRVVDEIRESGGRATAVACNVGVKADLEALVSHALREYGRIDILIPNAAINPAYGPSSEVSDEVWNKVLTTNLTATNWLTQLVLPGMAENGGGSVILLSSIVATVGAANIGVYAISKAAEAQLARNLAVEWGARGIRVNSIAPGVVKTDFAKALYENPKAAATVAHMTCLKRLGEPEDIAGVAVFLASDAARYITGQFILVDGGASIFTPIG</sequence>
<evidence type="ECO:0000256" key="1">
    <source>
        <dbReference type="ARBA" id="ARBA00006484"/>
    </source>
</evidence>